<organism evidence="1 2">
    <name type="scientific">Rhizobium etli 8C-3</name>
    <dbReference type="NCBI Taxonomy" id="538025"/>
    <lineage>
        <taxon>Bacteria</taxon>
        <taxon>Pseudomonadati</taxon>
        <taxon>Pseudomonadota</taxon>
        <taxon>Alphaproteobacteria</taxon>
        <taxon>Hyphomicrobiales</taxon>
        <taxon>Rhizobiaceae</taxon>
        <taxon>Rhizobium/Agrobacterium group</taxon>
        <taxon>Rhizobium</taxon>
    </lineage>
</organism>
<evidence type="ECO:0000313" key="2">
    <source>
        <dbReference type="Proteomes" id="UP000185109"/>
    </source>
</evidence>
<dbReference type="Proteomes" id="UP000185109">
    <property type="component" value="Plasmid pRsp8C3a"/>
</dbReference>
<proteinExistence type="predicted"/>
<dbReference type="EMBL" id="CP017242">
    <property type="protein sequence ID" value="APO77199.1"/>
    <property type="molecule type" value="Genomic_DNA"/>
</dbReference>
<protein>
    <submittedName>
        <fullName evidence="1">Uncharacterized protein</fullName>
    </submittedName>
</protein>
<geneLocation type="plasmid" evidence="2">
    <name>prsp8c3a</name>
</geneLocation>
<keyword evidence="1" id="KW-0614">Plasmid</keyword>
<reference evidence="1 2" key="1">
    <citation type="submission" date="2016-09" db="EMBL/GenBank/DDBJ databases">
        <title>The complete genome sequences of Rhizobium gallicum, symbiovars gallicum and phaseoli, symbionts associated to common bean (Phaseolus vulgaris).</title>
        <authorList>
            <person name="Bustos P."/>
            <person name="Santamaria R.I."/>
            <person name="Perez-Carrascal O.M."/>
            <person name="Juarez S."/>
            <person name="Lozano L."/>
            <person name="Martinez-Flores I."/>
            <person name="Martinez-Romero E."/>
            <person name="Cevallos M."/>
            <person name="Romero D."/>
            <person name="Davila G."/>
            <person name="Gonzalez V."/>
        </authorList>
    </citation>
    <scope>NUCLEOTIDE SEQUENCE [LARGE SCALE GENOMIC DNA]</scope>
    <source>
        <strain evidence="1 2">8C-3</strain>
        <plasmid evidence="2">Plasmid prsp8c3a</plasmid>
    </source>
</reference>
<name>A0A1L5PAJ1_RHIET</name>
<accession>A0A1L5PAJ1</accession>
<dbReference type="AlphaFoldDB" id="A0A1L5PAJ1"/>
<sequence>MEHGLIPRRTITAALRLYAEIHLHPTANRLSVTDASGRVIFSAHANCALAYPNLFKF</sequence>
<evidence type="ECO:0000313" key="1">
    <source>
        <dbReference type="EMBL" id="APO77199.1"/>
    </source>
</evidence>
<gene>
    <name evidence="1" type="ORF">AM571_PA00318</name>
</gene>